<proteinExistence type="predicted"/>
<evidence type="ECO:0008006" key="3">
    <source>
        <dbReference type="Google" id="ProtNLM"/>
    </source>
</evidence>
<evidence type="ECO:0000313" key="1">
    <source>
        <dbReference type="EMBL" id="RCW19726.1"/>
    </source>
</evidence>
<keyword evidence="2" id="KW-1185">Reference proteome</keyword>
<evidence type="ECO:0000313" key="2">
    <source>
        <dbReference type="Proteomes" id="UP000252733"/>
    </source>
</evidence>
<name>A0A368UIR1_9BACT</name>
<reference evidence="1 2" key="1">
    <citation type="submission" date="2018-07" db="EMBL/GenBank/DDBJ databases">
        <title>Freshwater and sediment microbial communities from various areas in North America, analyzing microbe dynamics in response to fracking.</title>
        <authorList>
            <person name="Lamendella R."/>
        </authorList>
    </citation>
    <scope>NUCLEOTIDE SEQUENCE [LARGE SCALE GENOMIC DNA]</scope>
    <source>
        <strain evidence="1 2">160A</strain>
    </source>
</reference>
<dbReference type="RefSeq" id="WP_114438234.1">
    <property type="nucleotide sequence ID" value="NZ_QPIZ01000074.1"/>
</dbReference>
<dbReference type="Proteomes" id="UP000252733">
    <property type="component" value="Unassembled WGS sequence"/>
</dbReference>
<protein>
    <recommendedName>
        <fullName evidence="3">HNH endonuclease</fullName>
    </recommendedName>
</protein>
<accession>A0A368UIR1</accession>
<dbReference type="EMBL" id="QPIZ01000074">
    <property type="protein sequence ID" value="RCW19726.1"/>
    <property type="molecule type" value="Genomic_DNA"/>
</dbReference>
<dbReference type="AlphaFoldDB" id="A0A368UIR1"/>
<sequence>MSKNRKQILFEKFSGQLHLLKENNLIDIDLKYEKTYICPLCLNQFSENDLVPDKTKNYLTEEDAPPAALGGSRIALTCKKCNSECGHKIDYQLKKLIEHEENSRFIKGTIQRGTIEHEGKQVTVEMTSEGNGVLKAAHDEKRNNPTLFKKFIAKVKKGKLLDFKPKSHRLDNNKINYAFYKTNYIITFSKFGYIFLLDNAYDSLREQILNPETELIKYNFAIHNPHLSNHIGTHYILDNEIKAVFNIFNLKSKLSEKAYGAFLPIPNITFAKFVEEMGKKIVNNVAGFNKSEYDEDIDLFADINEINKIFNWINNRN</sequence>
<gene>
    <name evidence="1" type="ORF">DFO77_1743</name>
</gene>
<comment type="caution">
    <text evidence="1">The sequence shown here is derived from an EMBL/GenBank/DDBJ whole genome shotgun (WGS) entry which is preliminary data.</text>
</comment>
<organism evidence="1 2">
    <name type="scientific">Marinilabilia salmonicolor</name>
    <dbReference type="NCBI Taxonomy" id="989"/>
    <lineage>
        <taxon>Bacteria</taxon>
        <taxon>Pseudomonadati</taxon>
        <taxon>Bacteroidota</taxon>
        <taxon>Bacteroidia</taxon>
        <taxon>Marinilabiliales</taxon>
        <taxon>Marinilabiliaceae</taxon>
        <taxon>Marinilabilia</taxon>
    </lineage>
</organism>